<gene>
    <name evidence="1" type="ORF">CVT23_09340</name>
</gene>
<keyword evidence="2" id="KW-1185">Reference proteome</keyword>
<accession>A0A2M9G2N4</accession>
<dbReference type="AlphaFoldDB" id="A0A2M9G2N4"/>
<dbReference type="Proteomes" id="UP000229498">
    <property type="component" value="Unassembled WGS sequence"/>
</dbReference>
<evidence type="ECO:0000313" key="1">
    <source>
        <dbReference type="EMBL" id="PJK29960.1"/>
    </source>
</evidence>
<reference evidence="1 2" key="1">
    <citation type="submission" date="2017-11" db="EMBL/GenBank/DDBJ databases">
        <title>Draft genome sequence of Rhizobiales bacterium SY3-13.</title>
        <authorList>
            <person name="Sun C."/>
        </authorList>
    </citation>
    <scope>NUCLEOTIDE SEQUENCE [LARGE SCALE GENOMIC DNA]</scope>
    <source>
        <strain evidence="1 2">SY3-13</strain>
    </source>
</reference>
<evidence type="ECO:0000313" key="2">
    <source>
        <dbReference type="Proteomes" id="UP000229498"/>
    </source>
</evidence>
<dbReference type="EMBL" id="PHIG01000031">
    <property type="protein sequence ID" value="PJK29960.1"/>
    <property type="molecule type" value="Genomic_DNA"/>
</dbReference>
<proteinExistence type="predicted"/>
<protein>
    <submittedName>
        <fullName evidence="1">Uncharacterized protein</fullName>
    </submittedName>
</protein>
<name>A0A2M9G2N4_9PROT</name>
<dbReference type="RefSeq" id="WP_109793234.1">
    <property type="nucleotide sequence ID" value="NZ_PHIG01000031.1"/>
</dbReference>
<comment type="caution">
    <text evidence="1">The sequence shown here is derived from an EMBL/GenBank/DDBJ whole genome shotgun (WGS) entry which is preliminary data.</text>
</comment>
<organism evidence="1 2">
    <name type="scientific">Minwuia thermotolerans</name>
    <dbReference type="NCBI Taxonomy" id="2056226"/>
    <lineage>
        <taxon>Bacteria</taxon>
        <taxon>Pseudomonadati</taxon>
        <taxon>Pseudomonadota</taxon>
        <taxon>Alphaproteobacteria</taxon>
        <taxon>Minwuiales</taxon>
        <taxon>Minwuiaceae</taxon>
        <taxon>Minwuia</taxon>
    </lineage>
</organism>
<sequence>MTMSNGFPLPDVHVTGDSAQAVAYAMMLAVGRAEGKVNDDGHLSADFEWIADKYAAFAKLIANPRSR</sequence>